<dbReference type="Gramene" id="Zm00001eb031720_T001">
    <property type="protein sequence ID" value="Zm00001eb031720_P001"/>
    <property type="gene ID" value="Zm00001eb031720"/>
</dbReference>
<keyword evidence="3" id="KW-1185">Reference proteome</keyword>
<organism evidence="2 3">
    <name type="scientific">Zea mays</name>
    <name type="common">Maize</name>
    <dbReference type="NCBI Taxonomy" id="4577"/>
    <lineage>
        <taxon>Eukaryota</taxon>
        <taxon>Viridiplantae</taxon>
        <taxon>Streptophyta</taxon>
        <taxon>Embryophyta</taxon>
        <taxon>Tracheophyta</taxon>
        <taxon>Spermatophyta</taxon>
        <taxon>Magnoliopsida</taxon>
        <taxon>Liliopsida</taxon>
        <taxon>Poales</taxon>
        <taxon>Poaceae</taxon>
        <taxon>PACMAD clade</taxon>
        <taxon>Panicoideae</taxon>
        <taxon>Andropogonodae</taxon>
        <taxon>Andropogoneae</taxon>
        <taxon>Tripsacinae</taxon>
        <taxon>Zea</taxon>
    </lineage>
</organism>
<feature type="compositionally biased region" description="Basic and acidic residues" evidence="1">
    <location>
        <begin position="128"/>
        <end position="150"/>
    </location>
</feature>
<proteinExistence type="predicted"/>
<evidence type="ECO:0000313" key="3">
    <source>
        <dbReference type="Proteomes" id="UP000007305"/>
    </source>
</evidence>
<accession>A0A804LRV2</accession>
<dbReference type="InParanoid" id="A0A804LRV2"/>
<reference evidence="3" key="1">
    <citation type="submission" date="2015-12" db="EMBL/GenBank/DDBJ databases">
        <title>Update maize B73 reference genome by single molecule sequencing technologies.</title>
        <authorList>
            <consortium name="Maize Genome Sequencing Project"/>
            <person name="Ware D."/>
        </authorList>
    </citation>
    <scope>NUCLEOTIDE SEQUENCE [LARGE SCALE GENOMIC DNA]</scope>
    <source>
        <strain evidence="3">cv. B73</strain>
    </source>
</reference>
<protein>
    <submittedName>
        <fullName evidence="2">Uncharacterized protein</fullName>
    </submittedName>
</protein>
<sequence length="181" mass="19910">MGHALAEPRPPRRLAGTPLEPPIARAARSGPATLPPPPSSGNLRQRAVTPDSERRVASHSTRAARPPGGSGKRRLGTTAQLRHRRTGAPPRRRPPTAAAGTDRCRLAITHSRCDGHRRVAGSPPVVRPRTDRQKPSRHADRRRPTVERSRKPLKRWRMSTTSRKSTTKCVHPLQVADQGLK</sequence>
<evidence type="ECO:0000313" key="2">
    <source>
        <dbReference type="EnsemblPlants" id="Zm00001eb031720_P001"/>
    </source>
</evidence>
<name>A0A804LRV2_MAIZE</name>
<feature type="compositionally biased region" description="Low complexity" evidence="1">
    <location>
        <begin position="158"/>
        <end position="168"/>
    </location>
</feature>
<dbReference type="AlphaFoldDB" id="A0A804LRV2"/>
<dbReference type="Proteomes" id="UP000007305">
    <property type="component" value="Chromosome 1"/>
</dbReference>
<reference evidence="2" key="2">
    <citation type="submission" date="2019-07" db="EMBL/GenBank/DDBJ databases">
        <authorList>
            <person name="Seetharam A."/>
            <person name="Woodhouse M."/>
            <person name="Cannon E."/>
        </authorList>
    </citation>
    <scope>NUCLEOTIDE SEQUENCE [LARGE SCALE GENOMIC DNA]</scope>
    <source>
        <strain evidence="2">cv. B73</strain>
    </source>
</reference>
<dbReference type="EnsemblPlants" id="Zm00001eb031720_T001">
    <property type="protein sequence ID" value="Zm00001eb031720_P001"/>
    <property type="gene ID" value="Zm00001eb031720"/>
</dbReference>
<feature type="compositionally biased region" description="Basic residues" evidence="1">
    <location>
        <begin position="71"/>
        <end position="94"/>
    </location>
</feature>
<reference evidence="2" key="3">
    <citation type="submission" date="2021-05" db="UniProtKB">
        <authorList>
            <consortium name="EnsemblPlants"/>
        </authorList>
    </citation>
    <scope>IDENTIFICATION</scope>
    <source>
        <strain evidence="2">cv. B73</strain>
    </source>
</reference>
<evidence type="ECO:0000256" key="1">
    <source>
        <dbReference type="SAM" id="MobiDB-lite"/>
    </source>
</evidence>
<feature type="region of interest" description="Disordered" evidence="1">
    <location>
        <begin position="1"/>
        <end position="181"/>
    </location>
</feature>